<gene>
    <name evidence="2" type="ORF">A3G03_03185</name>
</gene>
<name>A0A1G2P5L3_9BACT</name>
<comment type="caution">
    <text evidence="2">The sequence shown here is derived from an EMBL/GenBank/DDBJ whole genome shotgun (WGS) entry which is preliminary data.</text>
</comment>
<keyword evidence="1" id="KW-0472">Membrane</keyword>
<dbReference type="EMBL" id="MHSL01000021">
    <property type="protein sequence ID" value="OHA43624.1"/>
    <property type="molecule type" value="Genomic_DNA"/>
</dbReference>
<organism evidence="2 3">
    <name type="scientific">Candidatus Taylorbacteria bacterium RIFCSPLOWO2_12_FULL_44_15c</name>
    <dbReference type="NCBI Taxonomy" id="1802333"/>
    <lineage>
        <taxon>Bacteria</taxon>
        <taxon>Candidatus Tayloriibacteriota</taxon>
    </lineage>
</organism>
<keyword evidence="1" id="KW-0812">Transmembrane</keyword>
<evidence type="ECO:0000313" key="3">
    <source>
        <dbReference type="Proteomes" id="UP000176355"/>
    </source>
</evidence>
<evidence type="ECO:0000256" key="1">
    <source>
        <dbReference type="SAM" id="Phobius"/>
    </source>
</evidence>
<dbReference type="Proteomes" id="UP000176355">
    <property type="component" value="Unassembled WGS sequence"/>
</dbReference>
<reference evidence="2 3" key="1">
    <citation type="journal article" date="2016" name="Nat. Commun.">
        <title>Thousands of microbial genomes shed light on interconnected biogeochemical processes in an aquifer system.</title>
        <authorList>
            <person name="Anantharaman K."/>
            <person name="Brown C.T."/>
            <person name="Hug L.A."/>
            <person name="Sharon I."/>
            <person name="Castelle C.J."/>
            <person name="Probst A.J."/>
            <person name="Thomas B.C."/>
            <person name="Singh A."/>
            <person name="Wilkins M.J."/>
            <person name="Karaoz U."/>
            <person name="Brodie E.L."/>
            <person name="Williams K.H."/>
            <person name="Hubbard S.S."/>
            <person name="Banfield J.F."/>
        </authorList>
    </citation>
    <scope>NUCLEOTIDE SEQUENCE [LARGE SCALE GENOMIC DNA]</scope>
</reference>
<accession>A0A1G2P5L3</accession>
<feature type="transmembrane region" description="Helical" evidence="1">
    <location>
        <begin position="39"/>
        <end position="59"/>
    </location>
</feature>
<protein>
    <submittedName>
        <fullName evidence="2">Uncharacterized protein</fullName>
    </submittedName>
</protein>
<proteinExistence type="predicted"/>
<evidence type="ECO:0000313" key="2">
    <source>
        <dbReference type="EMBL" id="OHA43624.1"/>
    </source>
</evidence>
<dbReference type="AlphaFoldDB" id="A0A1G2P5L3"/>
<sequence>MRFSESQVDLLAKYLSDISKILFASTVVGFFLPTTAGEITIPVFVLGSIVTATSLAFSVRLAR</sequence>
<keyword evidence="1" id="KW-1133">Transmembrane helix</keyword>